<protein>
    <recommendedName>
        <fullName evidence="2">VWFA domain-containing protein</fullName>
    </recommendedName>
</protein>
<gene>
    <name evidence="3" type="ORF">SOIL9_64290</name>
</gene>
<evidence type="ECO:0000313" key="3">
    <source>
        <dbReference type="EMBL" id="VTR91285.1"/>
    </source>
</evidence>
<dbReference type="InterPro" id="IPR002035">
    <property type="entry name" value="VWF_A"/>
</dbReference>
<dbReference type="Gene3D" id="3.40.50.410">
    <property type="entry name" value="von Willebrand factor, type A domain"/>
    <property type="match status" value="1"/>
</dbReference>
<evidence type="ECO:0000259" key="2">
    <source>
        <dbReference type="SMART" id="SM00327"/>
    </source>
</evidence>
<evidence type="ECO:0000256" key="1">
    <source>
        <dbReference type="SAM" id="Coils"/>
    </source>
</evidence>
<dbReference type="Pfam" id="PF13519">
    <property type="entry name" value="VWA_2"/>
    <property type="match status" value="1"/>
</dbReference>
<feature type="coiled-coil region" evidence="1">
    <location>
        <begin position="93"/>
        <end position="148"/>
    </location>
</feature>
<dbReference type="Gene3D" id="1.10.287.1490">
    <property type="match status" value="1"/>
</dbReference>
<dbReference type="AlphaFoldDB" id="A0A6P2CT54"/>
<dbReference type="SMART" id="SM00327">
    <property type="entry name" value="VWA"/>
    <property type="match status" value="1"/>
</dbReference>
<name>A0A6P2CT54_9BACT</name>
<feature type="domain" description="VWFA" evidence="2">
    <location>
        <begin position="318"/>
        <end position="517"/>
    </location>
</feature>
<keyword evidence="4" id="KW-1185">Reference proteome</keyword>
<dbReference type="InterPro" id="IPR036465">
    <property type="entry name" value="vWFA_dom_sf"/>
</dbReference>
<dbReference type="EMBL" id="LR593886">
    <property type="protein sequence ID" value="VTR91285.1"/>
    <property type="molecule type" value="Genomic_DNA"/>
</dbReference>
<sequence>MRVRHKQPTLVSMWMLDVFCCALGCVTLLFLLNSRMATESAKANRTALLDLENTDKKLAAALAALDSTKLKLTSEQAERGKLAAALTELEGVRLKLVDEAKQLADQLKLARTEKDETGRKLAVARDEAKAAQERLDATQLDLAAIEKKAGATAKELATARAEMTDADLLLKKRQRDIETLTKKDASTAAQVDGLQRLVRTKDDERLAMEARVSTAQKELTDLEARLRATQKALDAKLDEARAAAKGMAEELAAAKAGMAKAGEELGTARAQIKDLTRKVDDANVTIIDLQGDKAKLADKYNKFQKDSESRFAGVAMTGKRVVFLVDMSGSMGKRDLQTLDSTKWPLVIETVCKVMRSIPTLEQYQVIVFSSSARWLFDSGEWRTFAGERSVEDARTALLKVKPVDDTNVFAAFEKAFALRPNGLDTIYLFSDGLPTSGPGLTPAQERANPPLSETEQGTILGKHVRDTLDRSWNRPAVGQPKVRINAVGFYFESVEVGAFLWALARDNDGSFVGMSKP</sequence>
<dbReference type="SUPFAM" id="SSF53300">
    <property type="entry name" value="vWA-like"/>
    <property type="match status" value="1"/>
</dbReference>
<dbReference type="RefSeq" id="WP_162666302.1">
    <property type="nucleotide sequence ID" value="NZ_LR593886.1"/>
</dbReference>
<feature type="coiled-coil region" evidence="1">
    <location>
        <begin position="205"/>
        <end position="292"/>
    </location>
</feature>
<accession>A0A6P2CT54</accession>
<organism evidence="3 4">
    <name type="scientific">Gemmata massiliana</name>
    <dbReference type="NCBI Taxonomy" id="1210884"/>
    <lineage>
        <taxon>Bacteria</taxon>
        <taxon>Pseudomonadati</taxon>
        <taxon>Planctomycetota</taxon>
        <taxon>Planctomycetia</taxon>
        <taxon>Gemmatales</taxon>
        <taxon>Gemmataceae</taxon>
        <taxon>Gemmata</taxon>
    </lineage>
</organism>
<keyword evidence="1" id="KW-0175">Coiled coil</keyword>
<evidence type="ECO:0000313" key="4">
    <source>
        <dbReference type="Proteomes" id="UP000464178"/>
    </source>
</evidence>
<dbReference type="Proteomes" id="UP000464178">
    <property type="component" value="Chromosome"/>
</dbReference>
<dbReference type="SUPFAM" id="SSF57997">
    <property type="entry name" value="Tropomyosin"/>
    <property type="match status" value="1"/>
</dbReference>
<proteinExistence type="predicted"/>
<reference evidence="3 4" key="1">
    <citation type="submission" date="2019-05" db="EMBL/GenBank/DDBJ databases">
        <authorList>
            <consortium name="Science for Life Laboratories"/>
        </authorList>
    </citation>
    <scope>NUCLEOTIDE SEQUENCE [LARGE SCALE GENOMIC DNA]</scope>
    <source>
        <strain evidence="3">Soil9</strain>
    </source>
</reference>
<dbReference type="KEGG" id="gms:SOIL9_64290"/>